<evidence type="ECO:0000256" key="2">
    <source>
        <dbReference type="ARBA" id="ARBA00022679"/>
    </source>
</evidence>
<dbReference type="EMBL" id="JALJOV010000333">
    <property type="protein sequence ID" value="KAK9864608.1"/>
    <property type="molecule type" value="Genomic_DNA"/>
</dbReference>
<feature type="domain" description="O-methyltransferase dimerisation" evidence="5">
    <location>
        <begin position="78"/>
        <end position="158"/>
    </location>
</feature>
<evidence type="ECO:0000256" key="3">
    <source>
        <dbReference type="ARBA" id="ARBA00022691"/>
    </source>
</evidence>
<dbReference type="Gene3D" id="3.40.50.150">
    <property type="entry name" value="Vaccinia Virus protein VP39"/>
    <property type="match status" value="1"/>
</dbReference>
<evidence type="ECO:0008006" key="8">
    <source>
        <dbReference type="Google" id="ProtNLM"/>
    </source>
</evidence>
<proteinExistence type="predicted"/>
<keyword evidence="1" id="KW-0489">Methyltransferase</keyword>
<sequence length="421" mass="46103">MMMLGASMGSTAQDGRKQCLFLVVFYPAENEVFSIYAKKDVKGRSHVKASRSWRGICAAFLRWLLRKLQRDTDQLAEIAMNFSASQVAYTLAVHGVADALEAGPKTLPALAEAVEADPGRLYRLLRAAIALGLFSEAPSSSQGAPAFCNNSLSRLMLEGHPSGMRFLLMHLMEDCWTAWGHLHDGIDTPYALPFDRAHGGESFWSYLKNHPAQRKVFARAMTALNSFGMSEVMQGHDWLQYTKIIDLHGDSGTFLATILAARGHEGQKGILVQPSVLAGEGQEVSARLAASHGVSDRMSFTTGDLHQPGVVPACSGPGEAYVLRCILHAQPDMDALPVLKRVHEAMGEQRAYLVLIERCLPPGISQATSQQALSDLHVMVLANGRERNLEEWRSLLQSASFKLIYCHAMQNSLAIMVAMRG</sequence>
<dbReference type="InterPro" id="IPR016461">
    <property type="entry name" value="COMT-like"/>
</dbReference>
<dbReference type="Gene3D" id="1.10.10.10">
    <property type="entry name" value="Winged helix-like DNA-binding domain superfamily/Winged helix DNA-binding domain"/>
    <property type="match status" value="1"/>
</dbReference>
<accession>A0AAW1T5W7</accession>
<dbReference type="PANTHER" id="PTHR43712:SF2">
    <property type="entry name" value="O-METHYLTRANSFERASE CICE"/>
    <property type="match status" value="1"/>
</dbReference>
<dbReference type="GO" id="GO:0032259">
    <property type="term" value="P:methylation"/>
    <property type="evidence" value="ECO:0007669"/>
    <property type="project" value="UniProtKB-KW"/>
</dbReference>
<name>A0AAW1T5W7_9CHLO</name>
<dbReference type="Pfam" id="PF00891">
    <property type="entry name" value="Methyltransf_2"/>
    <property type="match status" value="1"/>
</dbReference>
<dbReference type="SUPFAM" id="SSF46785">
    <property type="entry name" value="Winged helix' DNA-binding domain"/>
    <property type="match status" value="1"/>
</dbReference>
<dbReference type="AlphaFoldDB" id="A0AAW1T5W7"/>
<protein>
    <recommendedName>
        <fullName evidence="8">O-methyltransferase domain-containing protein</fullName>
    </recommendedName>
</protein>
<gene>
    <name evidence="6" type="ORF">WJX84_004740</name>
</gene>
<keyword evidence="3" id="KW-0949">S-adenosyl-L-methionine</keyword>
<keyword evidence="2" id="KW-0808">Transferase</keyword>
<dbReference type="PROSITE" id="PS51683">
    <property type="entry name" value="SAM_OMT_II"/>
    <property type="match status" value="1"/>
</dbReference>
<dbReference type="SUPFAM" id="SSF53335">
    <property type="entry name" value="S-adenosyl-L-methionine-dependent methyltransferases"/>
    <property type="match status" value="1"/>
</dbReference>
<dbReference type="InterPro" id="IPR029063">
    <property type="entry name" value="SAM-dependent_MTases_sf"/>
</dbReference>
<dbReference type="Pfam" id="PF08100">
    <property type="entry name" value="Dimerisation"/>
    <property type="match status" value="1"/>
</dbReference>
<dbReference type="InterPro" id="IPR001077">
    <property type="entry name" value="COMT_C"/>
</dbReference>
<dbReference type="InterPro" id="IPR012967">
    <property type="entry name" value="COMT_dimerisation"/>
</dbReference>
<evidence type="ECO:0000313" key="6">
    <source>
        <dbReference type="EMBL" id="KAK9864608.1"/>
    </source>
</evidence>
<dbReference type="Proteomes" id="UP001485043">
    <property type="component" value="Unassembled WGS sequence"/>
</dbReference>
<evidence type="ECO:0000259" key="4">
    <source>
        <dbReference type="Pfam" id="PF00891"/>
    </source>
</evidence>
<dbReference type="InterPro" id="IPR036388">
    <property type="entry name" value="WH-like_DNA-bd_sf"/>
</dbReference>
<keyword evidence="7" id="KW-1185">Reference proteome</keyword>
<comment type="caution">
    <text evidence="6">The sequence shown here is derived from an EMBL/GenBank/DDBJ whole genome shotgun (WGS) entry which is preliminary data.</text>
</comment>
<evidence type="ECO:0000313" key="7">
    <source>
        <dbReference type="Proteomes" id="UP001485043"/>
    </source>
</evidence>
<dbReference type="InterPro" id="IPR036390">
    <property type="entry name" value="WH_DNA-bd_sf"/>
</dbReference>
<evidence type="ECO:0000259" key="5">
    <source>
        <dbReference type="Pfam" id="PF08100"/>
    </source>
</evidence>
<feature type="domain" description="O-methyltransferase C-terminal" evidence="4">
    <location>
        <begin position="179"/>
        <end position="402"/>
    </location>
</feature>
<dbReference type="GO" id="GO:0008171">
    <property type="term" value="F:O-methyltransferase activity"/>
    <property type="evidence" value="ECO:0007669"/>
    <property type="project" value="InterPro"/>
</dbReference>
<organism evidence="6 7">
    <name type="scientific">Apatococcus fuscideae</name>
    <dbReference type="NCBI Taxonomy" id="2026836"/>
    <lineage>
        <taxon>Eukaryota</taxon>
        <taxon>Viridiplantae</taxon>
        <taxon>Chlorophyta</taxon>
        <taxon>core chlorophytes</taxon>
        <taxon>Trebouxiophyceae</taxon>
        <taxon>Chlorellales</taxon>
        <taxon>Chlorellaceae</taxon>
        <taxon>Apatococcus</taxon>
    </lineage>
</organism>
<dbReference type="PANTHER" id="PTHR43712">
    <property type="entry name" value="PUTATIVE (AFU_ORTHOLOGUE AFUA_4G14580)-RELATED"/>
    <property type="match status" value="1"/>
</dbReference>
<reference evidence="6 7" key="1">
    <citation type="journal article" date="2024" name="Nat. Commun.">
        <title>Phylogenomics reveals the evolutionary origins of lichenization in chlorophyte algae.</title>
        <authorList>
            <person name="Puginier C."/>
            <person name="Libourel C."/>
            <person name="Otte J."/>
            <person name="Skaloud P."/>
            <person name="Haon M."/>
            <person name="Grisel S."/>
            <person name="Petersen M."/>
            <person name="Berrin J.G."/>
            <person name="Delaux P.M."/>
            <person name="Dal Grande F."/>
            <person name="Keller J."/>
        </authorList>
    </citation>
    <scope>NUCLEOTIDE SEQUENCE [LARGE SCALE GENOMIC DNA]</scope>
    <source>
        <strain evidence="6 7">SAG 2523</strain>
    </source>
</reference>
<dbReference type="GO" id="GO:0046983">
    <property type="term" value="F:protein dimerization activity"/>
    <property type="evidence" value="ECO:0007669"/>
    <property type="project" value="InterPro"/>
</dbReference>
<evidence type="ECO:0000256" key="1">
    <source>
        <dbReference type="ARBA" id="ARBA00022603"/>
    </source>
</evidence>